<dbReference type="FunFam" id="3.40.50.300:FF:000224">
    <property type="entry name" value="Energy-coupling factor transporter ATP-binding protein EcfA"/>
    <property type="match status" value="1"/>
</dbReference>
<protein>
    <submittedName>
        <fullName evidence="10">Cobalt/nickel transport system ATP-binding protein</fullName>
    </submittedName>
</protein>
<dbReference type="SMART" id="SM00382">
    <property type="entry name" value="AAA"/>
    <property type="match status" value="1"/>
</dbReference>
<keyword evidence="4" id="KW-1003">Cell membrane</keyword>
<dbReference type="AlphaFoldDB" id="A0A097ANM2"/>
<keyword evidence="5" id="KW-0547">Nucleotide-binding</keyword>
<evidence type="ECO:0000256" key="4">
    <source>
        <dbReference type="ARBA" id="ARBA00022475"/>
    </source>
</evidence>
<dbReference type="InterPro" id="IPR050095">
    <property type="entry name" value="ECF_ABC_transporter_ATP-bd"/>
</dbReference>
<keyword evidence="3" id="KW-0813">Transport</keyword>
<name>A0A097ANM2_THEKI</name>
<dbReference type="EMBL" id="CP009170">
    <property type="protein sequence ID" value="AIS51402.1"/>
    <property type="molecule type" value="Genomic_DNA"/>
</dbReference>
<dbReference type="Gene3D" id="3.40.50.300">
    <property type="entry name" value="P-loop containing nucleotide triphosphate hydrolases"/>
    <property type="match status" value="1"/>
</dbReference>
<dbReference type="InterPro" id="IPR003593">
    <property type="entry name" value="AAA+_ATPase"/>
</dbReference>
<evidence type="ECO:0000256" key="5">
    <source>
        <dbReference type="ARBA" id="ARBA00022741"/>
    </source>
</evidence>
<evidence type="ECO:0000256" key="2">
    <source>
        <dbReference type="ARBA" id="ARBA00005417"/>
    </source>
</evidence>
<dbReference type="InterPro" id="IPR017871">
    <property type="entry name" value="ABC_transporter-like_CS"/>
</dbReference>
<evidence type="ECO:0000313" key="11">
    <source>
        <dbReference type="Proteomes" id="UP000029669"/>
    </source>
</evidence>
<sequence length="242" mass="27395">MSTVFELKNVYYSYNKSIPALIDISFEVKKEEKLILLGANGSGKSTLLKLMDNLIYPGKGEIWAFGKLLGDKKTFDEYEFRKKVGFVFQDSDVQLFNTTVFDEVAFAPLQMSLKKDEVQKIVEETLISFGLEKLKDRPPHRLSGGEKKKVALASVMVINPEVLLLDEPTNGLDPRSKKWLLEKLQELNKKGTTIVIATHDLDMAATLSDRIIVLNEDHRIEAIGKPEEILNNEELLLKTNLI</sequence>
<dbReference type="SUPFAM" id="SSF52540">
    <property type="entry name" value="P-loop containing nucleoside triphosphate hydrolases"/>
    <property type="match status" value="1"/>
</dbReference>
<dbReference type="PANTHER" id="PTHR43553">
    <property type="entry name" value="HEAVY METAL TRANSPORTER"/>
    <property type="match status" value="1"/>
</dbReference>
<organism evidence="10 11">
    <name type="scientific">Thermoanaerobacter kivui</name>
    <name type="common">Acetogenium kivui</name>
    <dbReference type="NCBI Taxonomy" id="2325"/>
    <lineage>
        <taxon>Bacteria</taxon>
        <taxon>Bacillati</taxon>
        <taxon>Bacillota</taxon>
        <taxon>Clostridia</taxon>
        <taxon>Thermoanaerobacterales</taxon>
        <taxon>Thermoanaerobacteraceae</taxon>
        <taxon>Thermoanaerobacter</taxon>
    </lineage>
</organism>
<evidence type="ECO:0000256" key="8">
    <source>
        <dbReference type="ARBA" id="ARBA00023136"/>
    </source>
</evidence>
<reference evidence="11" key="1">
    <citation type="journal article" date="2015" name="Genome Announc.">
        <title>Whole-Genome Sequences of 80 Environmental and Clinical Isolates of Burkholderia pseudomallei.</title>
        <authorList>
            <person name="Johnson S.L."/>
            <person name="Baker A.L."/>
            <person name="Chain P.S."/>
            <person name="Currie B.J."/>
            <person name="Daligault H.E."/>
            <person name="Davenport K.W."/>
            <person name="Davis C.B."/>
            <person name="Inglis T.J."/>
            <person name="Kaestli M."/>
            <person name="Koren S."/>
            <person name="Mayo M."/>
            <person name="Merritt A.J."/>
            <person name="Price E.P."/>
            <person name="Sarovich D.S."/>
            <person name="Warner J."/>
            <person name="Rosovitz M.J."/>
        </authorList>
    </citation>
    <scope>NUCLEOTIDE SEQUENCE [LARGE SCALE GENOMIC DNA]</scope>
    <source>
        <strain evidence="11">DSM 2030</strain>
    </source>
</reference>
<dbReference type="PROSITE" id="PS50893">
    <property type="entry name" value="ABC_TRANSPORTER_2"/>
    <property type="match status" value="1"/>
</dbReference>
<dbReference type="Pfam" id="PF00005">
    <property type="entry name" value="ABC_tran"/>
    <property type="match status" value="1"/>
</dbReference>
<comment type="subcellular location">
    <subcellularLocation>
        <location evidence="1">Cell membrane</location>
        <topology evidence="1">Peripheral membrane protein</topology>
    </subcellularLocation>
</comment>
<gene>
    <name evidence="10" type="ORF">TKV_c01970</name>
</gene>
<dbReference type="CDD" id="cd03225">
    <property type="entry name" value="ABC_cobalt_CbiO_domain1"/>
    <property type="match status" value="1"/>
</dbReference>
<dbReference type="InterPro" id="IPR003439">
    <property type="entry name" value="ABC_transporter-like_ATP-bd"/>
</dbReference>
<accession>A0A097ANM2</accession>
<evidence type="ECO:0000256" key="3">
    <source>
        <dbReference type="ARBA" id="ARBA00022448"/>
    </source>
</evidence>
<proteinExistence type="inferred from homology"/>
<dbReference type="RefSeq" id="WP_049684388.1">
    <property type="nucleotide sequence ID" value="NZ_CP009170.1"/>
</dbReference>
<keyword evidence="8" id="KW-0472">Membrane</keyword>
<evidence type="ECO:0000256" key="6">
    <source>
        <dbReference type="ARBA" id="ARBA00022840"/>
    </source>
</evidence>
<evidence type="ECO:0000259" key="9">
    <source>
        <dbReference type="PROSITE" id="PS50893"/>
    </source>
</evidence>
<dbReference type="GO" id="GO:0016887">
    <property type="term" value="F:ATP hydrolysis activity"/>
    <property type="evidence" value="ECO:0007669"/>
    <property type="project" value="InterPro"/>
</dbReference>
<keyword evidence="6 10" id="KW-0067">ATP-binding</keyword>
<dbReference type="PROSITE" id="PS00211">
    <property type="entry name" value="ABC_TRANSPORTER_1"/>
    <property type="match status" value="1"/>
</dbReference>
<feature type="domain" description="ABC transporter" evidence="9">
    <location>
        <begin position="5"/>
        <end position="242"/>
    </location>
</feature>
<dbReference type="eggNOG" id="COG1122">
    <property type="taxonomic scope" value="Bacteria"/>
</dbReference>
<comment type="similarity">
    <text evidence="2">Belongs to the ABC transporter superfamily.</text>
</comment>
<keyword evidence="11" id="KW-1185">Reference proteome</keyword>
<evidence type="ECO:0000256" key="1">
    <source>
        <dbReference type="ARBA" id="ARBA00004202"/>
    </source>
</evidence>
<evidence type="ECO:0000256" key="7">
    <source>
        <dbReference type="ARBA" id="ARBA00022967"/>
    </source>
</evidence>
<dbReference type="STRING" id="2325.TKV_c01970"/>
<dbReference type="InterPro" id="IPR015856">
    <property type="entry name" value="ABC_transpr_CbiO/EcfA_su"/>
</dbReference>
<dbReference type="OrthoDB" id="9814634at2"/>
<dbReference type="GO" id="GO:0005524">
    <property type="term" value="F:ATP binding"/>
    <property type="evidence" value="ECO:0007669"/>
    <property type="project" value="UniProtKB-KW"/>
</dbReference>
<keyword evidence="7" id="KW-1278">Translocase</keyword>
<dbReference type="Proteomes" id="UP000029669">
    <property type="component" value="Chromosome"/>
</dbReference>
<dbReference type="GO" id="GO:0043190">
    <property type="term" value="C:ATP-binding cassette (ABC) transporter complex"/>
    <property type="evidence" value="ECO:0007669"/>
    <property type="project" value="TreeGrafter"/>
</dbReference>
<dbReference type="InterPro" id="IPR027417">
    <property type="entry name" value="P-loop_NTPase"/>
</dbReference>
<dbReference type="HOGENOM" id="CLU_000604_1_22_9"/>
<dbReference type="KEGG" id="tki:TKV_c01970"/>
<evidence type="ECO:0000313" key="10">
    <source>
        <dbReference type="EMBL" id="AIS51402.1"/>
    </source>
</evidence>
<dbReference type="GO" id="GO:0042626">
    <property type="term" value="F:ATPase-coupled transmembrane transporter activity"/>
    <property type="evidence" value="ECO:0007669"/>
    <property type="project" value="TreeGrafter"/>
</dbReference>